<reference evidence="3 4" key="1">
    <citation type="submission" date="2024-09" db="EMBL/GenBank/DDBJ databases">
        <authorList>
            <person name="Sun Q."/>
            <person name="Mori K."/>
        </authorList>
    </citation>
    <scope>NUCLEOTIDE SEQUENCE [LARGE SCALE GENOMIC DNA]</scope>
    <source>
        <strain evidence="3 4">CCM 7792</strain>
    </source>
</reference>
<sequence length="732" mass="78359">MKLPTHFLTLRTALAVLAGAALAGCGGGSTVESTPTGSMEGTRLLSTATSTYIPQSRSTATTNNTDSTAAAIVTDLRFESTTAVVQANVPVTFGQVFAPGHLSTTASLAGRLDNGAMVPLQLNVKALHADGSVRHAVISAVLPSLGAHEVRTMSLIRTAAAAETTGSVTPLLNAGFTASVNATIGGVRYTASANDLIKNTTPTTWLNGSTVNEWHVSAPLKNSAGVTHPHLSARFAVRWYDAIKKARVDVVVENNWAYEAAPQNFTYDAEVLVGGNAVYTKPAMTHYHHARWRKVFWWNGAAPEINVKHNTSYLIGTRAVPNYDQSLSIPNSALDALKAEWTGAKTEPMGVGLATPLMPMTGGRRDIGLLPGWTATYLLSMDQRARDVTLGTADLSGSWSSHYRDKQTGYPVSLVDYPYMTILGRPGDTWNSAAKRSEAFPACAAADLCVTPNKHDVSHQPNLAYVPYLLTGDYYYLEELQFWGMWSAFSSNPHYRGFEKGLLNAEQVRGQAWGLRTLAEAAYITPDAHPLKSHFTGIVDANLDWYNTRYAADAATSNALGFITNGYAIVYDNGTGVGPWQDDFFTSAVGHTAELGFTKAADLLKFKIKFPIERMVGEGACWIGASEYTMKVRDSSTSPLYTTISQVYAATSTKFTSSPCGSATMASLLGLKVGEMSGYPSAATGYPANLQPALAYAADAGGAAGAQAWHQFEQRASKPNYALAPQFAIKPR</sequence>
<accession>A0ABV6FBU9</accession>
<dbReference type="RefSeq" id="WP_379677675.1">
    <property type="nucleotide sequence ID" value="NZ_JBHLWP010000004.1"/>
</dbReference>
<dbReference type="Proteomes" id="UP001589773">
    <property type="component" value="Unassembled WGS sequence"/>
</dbReference>
<dbReference type="InterPro" id="IPR048329">
    <property type="entry name" value="PcRGLX_1st"/>
</dbReference>
<evidence type="ECO:0000256" key="1">
    <source>
        <dbReference type="SAM" id="SignalP"/>
    </source>
</evidence>
<dbReference type="Pfam" id="PF19501">
    <property type="entry name" value="PcRGLX_1st"/>
    <property type="match status" value="1"/>
</dbReference>
<name>A0ABV6FBU9_9BURK</name>
<protein>
    <recommendedName>
        <fullName evidence="2">PcRGLX/YetA-like N-terminal RIFT barrel domain-containing protein</fullName>
    </recommendedName>
</protein>
<keyword evidence="1" id="KW-0732">Signal</keyword>
<feature type="signal peptide" evidence="1">
    <location>
        <begin position="1"/>
        <end position="23"/>
    </location>
</feature>
<evidence type="ECO:0000259" key="2">
    <source>
        <dbReference type="Pfam" id="PF19501"/>
    </source>
</evidence>
<keyword evidence="4" id="KW-1185">Reference proteome</keyword>
<proteinExistence type="predicted"/>
<gene>
    <name evidence="3" type="ORF">ACFFJK_03250</name>
</gene>
<feature type="chain" id="PRO_5046083877" description="PcRGLX/YetA-like N-terminal RIFT barrel domain-containing protein" evidence="1">
    <location>
        <begin position="24"/>
        <end position="732"/>
    </location>
</feature>
<dbReference type="PROSITE" id="PS51257">
    <property type="entry name" value="PROKAR_LIPOPROTEIN"/>
    <property type="match status" value="1"/>
</dbReference>
<feature type="domain" description="PcRGLX/YetA-like N-terminal RIFT barrel" evidence="2">
    <location>
        <begin position="86"/>
        <end position="141"/>
    </location>
</feature>
<evidence type="ECO:0000313" key="3">
    <source>
        <dbReference type="EMBL" id="MFC0250896.1"/>
    </source>
</evidence>
<organism evidence="3 4">
    <name type="scientific">Massilia consociata</name>
    <dbReference type="NCBI Taxonomy" id="760117"/>
    <lineage>
        <taxon>Bacteria</taxon>
        <taxon>Pseudomonadati</taxon>
        <taxon>Pseudomonadota</taxon>
        <taxon>Betaproteobacteria</taxon>
        <taxon>Burkholderiales</taxon>
        <taxon>Oxalobacteraceae</taxon>
        <taxon>Telluria group</taxon>
        <taxon>Massilia</taxon>
    </lineage>
</organism>
<comment type="caution">
    <text evidence="3">The sequence shown here is derived from an EMBL/GenBank/DDBJ whole genome shotgun (WGS) entry which is preliminary data.</text>
</comment>
<dbReference type="EMBL" id="JBHLWP010000004">
    <property type="protein sequence ID" value="MFC0250896.1"/>
    <property type="molecule type" value="Genomic_DNA"/>
</dbReference>
<evidence type="ECO:0000313" key="4">
    <source>
        <dbReference type="Proteomes" id="UP001589773"/>
    </source>
</evidence>